<protein>
    <submittedName>
        <fullName evidence="2">5-formyltetrahydrofolate cyclo-ligase</fullName>
    </submittedName>
</protein>
<gene>
    <name evidence="2" type="ORF">SAZU_6286</name>
</gene>
<dbReference type="EMBL" id="DF968368">
    <property type="protein sequence ID" value="GAP51424.1"/>
    <property type="molecule type" value="Genomic_DNA"/>
</dbReference>
<accession>A0A0K8PVE5</accession>
<dbReference type="Pfam" id="PF01812">
    <property type="entry name" value="5-FTHF_cyc-lig"/>
    <property type="match status" value="1"/>
</dbReference>
<evidence type="ECO:0000313" key="2">
    <source>
        <dbReference type="EMBL" id="GAP51424.1"/>
    </source>
</evidence>
<feature type="region of interest" description="Disordered" evidence="1">
    <location>
        <begin position="86"/>
        <end position="119"/>
    </location>
</feature>
<dbReference type="Proteomes" id="UP000053859">
    <property type="component" value="Unassembled WGS sequence"/>
</dbReference>
<dbReference type="AlphaFoldDB" id="A0A0K8PVE5"/>
<keyword evidence="3" id="KW-1185">Reference proteome</keyword>
<reference evidence="2" key="1">
    <citation type="journal article" date="2015" name="Genome Announc.">
        <title>Draft Genome Sequence of Thiostrepton-Producing Streptomyces azureus ATCC 14921.</title>
        <authorList>
            <person name="Sakihara K."/>
            <person name="Maeda J."/>
            <person name="Tashiro K."/>
            <person name="Fujino Y."/>
            <person name="Kuhara S."/>
            <person name="Ohshima T."/>
            <person name="Ogata S."/>
            <person name="Doi K."/>
        </authorList>
    </citation>
    <scope>NUCLEOTIDE SEQUENCE [LARGE SCALE GENOMIC DNA]</scope>
    <source>
        <strain evidence="2">ATCC14921</strain>
    </source>
</reference>
<keyword evidence="2" id="KW-0436">Ligase</keyword>
<evidence type="ECO:0000313" key="3">
    <source>
        <dbReference type="Proteomes" id="UP000053859"/>
    </source>
</evidence>
<sequence>MAVPDKAQLPVWARALEDCELVYMAVPKLATLTPFHLLDPGALDISPLEAAASRVVATVAPTVEIDALRPVDVVVLGSAAVNRDGARIGKGDFPGPPRRLQGRCPPCSAGRANRWKANR</sequence>
<dbReference type="GO" id="GO:0016874">
    <property type="term" value="F:ligase activity"/>
    <property type="evidence" value="ECO:0007669"/>
    <property type="project" value="UniProtKB-KW"/>
</dbReference>
<organism evidence="2 3">
    <name type="scientific">Streptomyces azureus</name>
    <dbReference type="NCBI Taxonomy" id="146537"/>
    <lineage>
        <taxon>Bacteria</taxon>
        <taxon>Bacillati</taxon>
        <taxon>Actinomycetota</taxon>
        <taxon>Actinomycetes</taxon>
        <taxon>Kitasatosporales</taxon>
        <taxon>Streptomycetaceae</taxon>
        <taxon>Streptomyces</taxon>
    </lineage>
</organism>
<dbReference type="InterPro" id="IPR002698">
    <property type="entry name" value="FTHF_cligase"/>
</dbReference>
<evidence type="ECO:0000256" key="1">
    <source>
        <dbReference type="SAM" id="MobiDB-lite"/>
    </source>
</evidence>
<name>A0A0K8PVE5_STRAJ</name>
<proteinExistence type="predicted"/>
<dbReference type="PATRIC" id="fig|146537.3.peg.6605"/>